<feature type="signal peptide" evidence="1">
    <location>
        <begin position="1"/>
        <end position="23"/>
    </location>
</feature>
<gene>
    <name evidence="2" type="ORF">V0U79_12345</name>
</gene>
<name>A0ABU7LV05_9PROT</name>
<keyword evidence="3" id="KW-1185">Reference proteome</keyword>
<proteinExistence type="predicted"/>
<organism evidence="2 3">
    <name type="scientific">Hyphobacterium lacteum</name>
    <dbReference type="NCBI Taxonomy" id="3116575"/>
    <lineage>
        <taxon>Bacteria</taxon>
        <taxon>Pseudomonadati</taxon>
        <taxon>Pseudomonadota</taxon>
        <taxon>Alphaproteobacteria</taxon>
        <taxon>Maricaulales</taxon>
        <taxon>Maricaulaceae</taxon>
        <taxon>Hyphobacterium</taxon>
    </lineage>
</organism>
<evidence type="ECO:0000256" key="1">
    <source>
        <dbReference type="SAM" id="SignalP"/>
    </source>
</evidence>
<accession>A0ABU7LV05</accession>
<evidence type="ECO:0000313" key="2">
    <source>
        <dbReference type="EMBL" id="MEE2527159.1"/>
    </source>
</evidence>
<reference evidence="2 3" key="1">
    <citation type="submission" date="2024-01" db="EMBL/GenBank/DDBJ databases">
        <title>Hyphobacterium bacterium isolated from marine sediment.</title>
        <authorList>
            <person name="Zhao S."/>
        </authorList>
    </citation>
    <scope>NUCLEOTIDE SEQUENCE [LARGE SCALE GENOMIC DNA]</scope>
    <source>
        <strain evidence="3">HN65</strain>
    </source>
</reference>
<dbReference type="Proteomes" id="UP001354971">
    <property type="component" value="Unassembled WGS sequence"/>
</dbReference>
<protein>
    <recommendedName>
        <fullName evidence="4">DUF4919 domain-containing protein</fullName>
    </recommendedName>
</protein>
<sequence>MIEFTRIVCGLAAAFTLSAASVAQDEYGGTRYPELIEVPVGDEGVTHFVVGQYGWGEMLAEMGNLRAESADRDREIATQLYEARDTIPAGMLFEAARRYASFDEEQAVYVFFLARARTFYDALRCVDSTAMNAIEIITDMSGQEVAALLNITTDGNTVARTERMQRALERVLSSGEIATGQFSPWWICSGSDSAYFAAVNGAEMPEGEWLKNRSLWPGIEEQVRRNIRENQALLAITLGTRELGSQPQ</sequence>
<evidence type="ECO:0008006" key="4">
    <source>
        <dbReference type="Google" id="ProtNLM"/>
    </source>
</evidence>
<comment type="caution">
    <text evidence="2">The sequence shown here is derived from an EMBL/GenBank/DDBJ whole genome shotgun (WGS) entry which is preliminary data.</text>
</comment>
<evidence type="ECO:0000313" key="3">
    <source>
        <dbReference type="Proteomes" id="UP001354971"/>
    </source>
</evidence>
<dbReference type="EMBL" id="JAZDRP010000009">
    <property type="protein sequence ID" value="MEE2527159.1"/>
    <property type="molecule type" value="Genomic_DNA"/>
</dbReference>
<keyword evidence="1" id="KW-0732">Signal</keyword>
<feature type="chain" id="PRO_5047141879" description="DUF4919 domain-containing protein" evidence="1">
    <location>
        <begin position="24"/>
        <end position="248"/>
    </location>
</feature>
<dbReference type="RefSeq" id="WP_330199822.1">
    <property type="nucleotide sequence ID" value="NZ_JAZDRP010000009.1"/>
</dbReference>